<evidence type="ECO:0000256" key="5">
    <source>
        <dbReference type="ARBA" id="ARBA00011738"/>
    </source>
</evidence>
<feature type="domain" description="Isopropylmalate dehydrogenase-like" evidence="16">
    <location>
        <begin position="4"/>
        <end position="346"/>
    </location>
</feature>
<comment type="pathway">
    <text evidence="3 14 15">Amino-acid biosynthesis; L-leucine biosynthesis; L-leucine from 3-methyl-2-oxobutanoate: step 3/4.</text>
</comment>
<dbReference type="EC" id="1.1.1.85" evidence="14"/>
<dbReference type="Pfam" id="PF00180">
    <property type="entry name" value="Iso_dh"/>
    <property type="match status" value="1"/>
</dbReference>
<accession>A0A4Q8QGZ9</accession>
<comment type="catalytic activity">
    <reaction evidence="1 14 15">
        <text>(2R,3S)-3-isopropylmalate + NAD(+) = 4-methyl-2-oxopentanoate + CO2 + NADH</text>
        <dbReference type="Rhea" id="RHEA:32271"/>
        <dbReference type="ChEBI" id="CHEBI:16526"/>
        <dbReference type="ChEBI" id="CHEBI:17865"/>
        <dbReference type="ChEBI" id="CHEBI:35121"/>
        <dbReference type="ChEBI" id="CHEBI:57540"/>
        <dbReference type="ChEBI" id="CHEBI:57945"/>
        <dbReference type="EC" id="1.1.1.85"/>
    </reaction>
</comment>
<dbReference type="Gene3D" id="3.40.718.10">
    <property type="entry name" value="Isopropylmalate Dehydrogenase"/>
    <property type="match status" value="1"/>
</dbReference>
<feature type="binding site" evidence="14">
    <location>
        <position position="249"/>
    </location>
    <ligand>
        <name>Mg(2+)</name>
        <dbReference type="ChEBI" id="CHEBI:18420"/>
    </ligand>
</feature>
<dbReference type="GO" id="GO:0051287">
    <property type="term" value="F:NAD binding"/>
    <property type="evidence" value="ECO:0007669"/>
    <property type="project" value="InterPro"/>
</dbReference>
<keyword evidence="9 14" id="KW-0460">Magnesium</keyword>
<feature type="site" description="Important for catalysis" evidence="14">
    <location>
        <position position="142"/>
    </location>
</feature>
<dbReference type="PANTHER" id="PTHR42979:SF1">
    <property type="entry name" value="3-ISOPROPYLMALATE DEHYDROGENASE"/>
    <property type="match status" value="1"/>
</dbReference>
<comment type="caution">
    <text evidence="17">The sequence shown here is derived from an EMBL/GenBank/DDBJ whole genome shotgun (WGS) entry which is preliminary data.</text>
</comment>
<feature type="site" description="Important for catalysis" evidence="14">
    <location>
        <position position="189"/>
    </location>
</feature>
<dbReference type="UniPathway" id="UPA00048">
    <property type="reaction ID" value="UER00072"/>
</dbReference>
<comment type="caution">
    <text evidence="14">Lacks conserved residue(s) required for the propagation of feature annotation.</text>
</comment>
<evidence type="ECO:0000256" key="10">
    <source>
        <dbReference type="ARBA" id="ARBA00023002"/>
    </source>
</evidence>
<evidence type="ECO:0000256" key="9">
    <source>
        <dbReference type="ARBA" id="ARBA00022842"/>
    </source>
</evidence>
<protein>
    <recommendedName>
        <fullName evidence="14">3-isopropylmalate dehydrogenase</fullName>
        <ecNumber evidence="14">1.1.1.85</ecNumber>
    </recommendedName>
    <alternativeName>
        <fullName evidence="14">3-IPM-DH</fullName>
    </alternativeName>
    <alternativeName>
        <fullName evidence="14">Beta-IPM dehydrogenase</fullName>
        <shortName evidence="14">IMDH</shortName>
    </alternativeName>
</protein>
<evidence type="ECO:0000313" key="18">
    <source>
        <dbReference type="Proteomes" id="UP000291981"/>
    </source>
</evidence>
<sequence>MNLKIALLPGDGIGPEVLNQAVKCLHAVEETFNHHFTFKEALVGATAIDRTGNPLPNQTLNLCQEADAVLFGAIGDPKYDNDPSAKVRPEQGLLKLRKELGLFANIRPVQVFPTLLDNSPLKKDIIAGTDFVIYRELTGGIYFGEKKLNEEGTIASDLCEYSEKEISRIAHLAFKAAKNRSGKLTLVDKANVLESSRLWRRVVSKIAESYPEVTLDFLFVDNAAMQIILNPSQFDIILTENMFGDIISDEGSVIGGSIGLLASASVGEQNALFEPIHGSYPQAKGKDIANPIASILSAAMLLEHFGLFEEAMSVREAVDKSLKKGIVTPDLAKKSQYGTNQVGDFIADNIVDEDDDLNMNDENIGLGKSTII</sequence>
<keyword evidence="18" id="KW-1185">Reference proteome</keyword>
<evidence type="ECO:0000259" key="16">
    <source>
        <dbReference type="SMART" id="SM01329"/>
    </source>
</evidence>
<evidence type="ECO:0000256" key="14">
    <source>
        <dbReference type="HAMAP-Rule" id="MF_01033"/>
    </source>
</evidence>
<dbReference type="InterPro" id="IPR004429">
    <property type="entry name" value="Isopropylmalate_DH"/>
</dbReference>
<keyword evidence="13 14" id="KW-0100">Branched-chain amino acid biosynthesis</keyword>
<feature type="binding site" evidence="14">
    <location>
        <position position="245"/>
    </location>
    <ligand>
        <name>Mg(2+)</name>
        <dbReference type="ChEBI" id="CHEBI:18420"/>
    </ligand>
</feature>
<dbReference type="InterPro" id="IPR019818">
    <property type="entry name" value="IsoCit/isopropylmalate_DH_CS"/>
</dbReference>
<dbReference type="EMBL" id="SGIU01000001">
    <property type="protein sequence ID" value="TAI49027.1"/>
    <property type="molecule type" value="Genomic_DNA"/>
</dbReference>
<evidence type="ECO:0000256" key="3">
    <source>
        <dbReference type="ARBA" id="ARBA00004762"/>
    </source>
</evidence>
<dbReference type="PROSITE" id="PS00470">
    <property type="entry name" value="IDH_IMDH"/>
    <property type="match status" value="1"/>
</dbReference>
<dbReference type="SMART" id="SM01329">
    <property type="entry name" value="Iso_dh"/>
    <property type="match status" value="1"/>
</dbReference>
<evidence type="ECO:0000256" key="7">
    <source>
        <dbReference type="ARBA" id="ARBA00022605"/>
    </source>
</evidence>
<dbReference type="RefSeq" id="WP_130610150.1">
    <property type="nucleotide sequence ID" value="NZ_SGIU01000001.1"/>
</dbReference>
<reference evidence="17 18" key="1">
    <citation type="submission" date="2019-02" db="EMBL/GenBank/DDBJ databases">
        <title>Draft genome sequence of Muricauda sp. 176CP4-71.</title>
        <authorList>
            <person name="Park J.-S."/>
        </authorList>
    </citation>
    <scope>NUCLEOTIDE SEQUENCE [LARGE SCALE GENOMIC DNA]</scope>
    <source>
        <strain evidence="17 18">176CP4-71</strain>
    </source>
</reference>
<dbReference type="GO" id="GO:0003862">
    <property type="term" value="F:3-isopropylmalate dehydrogenase activity"/>
    <property type="evidence" value="ECO:0007669"/>
    <property type="project" value="UniProtKB-UniRule"/>
</dbReference>
<evidence type="ECO:0000256" key="15">
    <source>
        <dbReference type="RuleBase" id="RU004445"/>
    </source>
</evidence>
<comment type="function">
    <text evidence="14 15">Catalyzes the oxidation of 3-carboxy-2-hydroxy-4-methylpentanoate (3-isopropylmalate) to 3-carboxy-4-methyl-2-oxopentanoate. The product decarboxylates to 4-methyl-2 oxopentanoate.</text>
</comment>
<evidence type="ECO:0000256" key="1">
    <source>
        <dbReference type="ARBA" id="ARBA00000624"/>
    </source>
</evidence>
<keyword evidence="14" id="KW-0963">Cytoplasm</keyword>
<comment type="cofactor">
    <cofactor evidence="2">
        <name>Mn(2+)</name>
        <dbReference type="ChEBI" id="CHEBI:29035"/>
    </cofactor>
</comment>
<comment type="subcellular location">
    <subcellularLocation>
        <location evidence="14">Cytoplasm</location>
    </subcellularLocation>
</comment>
<dbReference type="Proteomes" id="UP000291981">
    <property type="component" value="Unassembled WGS sequence"/>
</dbReference>
<dbReference type="FunFam" id="3.40.718.10:FF:000006">
    <property type="entry name" value="3-isopropylmalate dehydrogenase"/>
    <property type="match status" value="1"/>
</dbReference>
<dbReference type="InterPro" id="IPR024084">
    <property type="entry name" value="IsoPropMal-DH-like_dom"/>
</dbReference>
<keyword evidence="11 14" id="KW-0520">NAD</keyword>
<name>A0A4Q8QGZ9_9FLAO</name>
<organism evidence="17 18">
    <name type="scientific">Flagellimonas allohymeniacidonis</name>
    <dbReference type="NCBI Taxonomy" id="2517819"/>
    <lineage>
        <taxon>Bacteria</taxon>
        <taxon>Pseudomonadati</taxon>
        <taxon>Bacteroidota</taxon>
        <taxon>Flavobacteriia</taxon>
        <taxon>Flavobacteriales</taxon>
        <taxon>Flavobacteriaceae</taxon>
        <taxon>Flagellimonas</taxon>
    </lineage>
</organism>
<dbReference type="SUPFAM" id="SSF53659">
    <property type="entry name" value="Isocitrate/Isopropylmalate dehydrogenase-like"/>
    <property type="match status" value="1"/>
</dbReference>
<feature type="binding site" evidence="14">
    <location>
        <position position="221"/>
    </location>
    <ligand>
        <name>Mg(2+)</name>
        <dbReference type="ChEBI" id="CHEBI:18420"/>
    </ligand>
</feature>
<evidence type="ECO:0000256" key="8">
    <source>
        <dbReference type="ARBA" id="ARBA00022723"/>
    </source>
</evidence>
<dbReference type="GO" id="GO:0005829">
    <property type="term" value="C:cytosol"/>
    <property type="evidence" value="ECO:0007669"/>
    <property type="project" value="TreeGrafter"/>
</dbReference>
<comment type="subunit">
    <text evidence="5 14 15">Homodimer.</text>
</comment>
<evidence type="ECO:0000256" key="12">
    <source>
        <dbReference type="ARBA" id="ARBA00023211"/>
    </source>
</evidence>
<feature type="binding site" evidence="14">
    <location>
        <position position="221"/>
    </location>
    <ligand>
        <name>substrate</name>
    </ligand>
</feature>
<keyword evidence="10 14" id="KW-0560">Oxidoreductase</keyword>
<comment type="cofactor">
    <cofactor evidence="14 15">
        <name>Mg(2+)</name>
        <dbReference type="ChEBI" id="CHEBI:18420"/>
    </cofactor>
    <cofactor evidence="14 15">
        <name>Mn(2+)</name>
        <dbReference type="ChEBI" id="CHEBI:29035"/>
    </cofactor>
    <text evidence="14 15">Binds 1 Mg(2+) or Mn(2+) ion per subunit.</text>
</comment>
<proteinExistence type="inferred from homology"/>
<dbReference type="OrthoDB" id="9806254at2"/>
<evidence type="ECO:0000256" key="4">
    <source>
        <dbReference type="ARBA" id="ARBA00008319"/>
    </source>
</evidence>
<feature type="binding site" evidence="14">
    <location>
        <position position="135"/>
    </location>
    <ligand>
        <name>substrate</name>
    </ligand>
</feature>
<evidence type="ECO:0000256" key="6">
    <source>
        <dbReference type="ARBA" id="ARBA00022430"/>
    </source>
</evidence>
<evidence type="ECO:0000256" key="11">
    <source>
        <dbReference type="ARBA" id="ARBA00023027"/>
    </source>
</evidence>
<dbReference type="GO" id="GO:0009098">
    <property type="term" value="P:L-leucine biosynthetic process"/>
    <property type="evidence" value="ECO:0007669"/>
    <property type="project" value="UniProtKB-UniRule"/>
</dbReference>
<dbReference type="PANTHER" id="PTHR42979">
    <property type="entry name" value="3-ISOPROPYLMALATE DEHYDROGENASE"/>
    <property type="match status" value="1"/>
</dbReference>
<keyword evidence="12 14" id="KW-0464">Manganese</keyword>
<keyword evidence="8 14" id="KW-0479">Metal-binding</keyword>
<feature type="binding site" evidence="14">
    <location>
        <position position="97"/>
    </location>
    <ligand>
        <name>substrate</name>
    </ligand>
</feature>
<keyword evidence="6 14" id="KW-0432">Leucine biosynthesis</keyword>
<evidence type="ECO:0000313" key="17">
    <source>
        <dbReference type="EMBL" id="TAI49027.1"/>
    </source>
</evidence>
<dbReference type="HAMAP" id="MF_01033">
    <property type="entry name" value="LeuB_type1"/>
    <property type="match status" value="1"/>
</dbReference>
<evidence type="ECO:0000256" key="13">
    <source>
        <dbReference type="ARBA" id="ARBA00023304"/>
    </source>
</evidence>
<dbReference type="NCBIfam" id="TIGR00169">
    <property type="entry name" value="leuB"/>
    <property type="match status" value="1"/>
</dbReference>
<gene>
    <name evidence="14 17" type="primary">leuB</name>
    <name evidence="17" type="ORF">EW142_04315</name>
</gene>
<dbReference type="GO" id="GO:0000287">
    <property type="term" value="F:magnesium ion binding"/>
    <property type="evidence" value="ECO:0007669"/>
    <property type="project" value="InterPro"/>
</dbReference>
<comment type="similarity">
    <text evidence="4 14">Belongs to the isocitrate and isopropylmalate dehydrogenases family. LeuB type 1 subfamily.</text>
</comment>
<keyword evidence="7 14" id="KW-0028">Amino-acid biosynthesis</keyword>
<evidence type="ECO:0000256" key="2">
    <source>
        <dbReference type="ARBA" id="ARBA00001936"/>
    </source>
</evidence>
<feature type="binding site" evidence="14">
    <location>
        <position position="107"/>
    </location>
    <ligand>
        <name>substrate</name>
    </ligand>
</feature>
<dbReference type="AlphaFoldDB" id="A0A4Q8QGZ9"/>